<dbReference type="InterPro" id="IPR024079">
    <property type="entry name" value="MetalloPept_cat_dom_sf"/>
</dbReference>
<proteinExistence type="predicted"/>
<evidence type="ECO:0000256" key="1">
    <source>
        <dbReference type="SAM" id="MobiDB-lite"/>
    </source>
</evidence>
<dbReference type="VEuPathDB" id="VectorBase:HLOH_041370"/>
<feature type="compositionally biased region" description="Basic and acidic residues" evidence="1">
    <location>
        <begin position="179"/>
        <end position="192"/>
    </location>
</feature>
<accession>A0A9J6FVJ8</accession>
<dbReference type="GO" id="GO:0008237">
    <property type="term" value="F:metallopeptidase activity"/>
    <property type="evidence" value="ECO:0007669"/>
    <property type="project" value="InterPro"/>
</dbReference>
<dbReference type="OrthoDB" id="6483741at2759"/>
<dbReference type="AlphaFoldDB" id="A0A9J6FVJ8"/>
<dbReference type="Proteomes" id="UP000821853">
    <property type="component" value="Chromosome 2"/>
</dbReference>
<dbReference type="EMBL" id="JABSTR010000004">
    <property type="protein sequence ID" value="KAH9366392.1"/>
    <property type="molecule type" value="Genomic_DNA"/>
</dbReference>
<sequence length="548" mass="60898">MHRRDVQPPENLLYYARILGRNFEMNLKRNQALVTRKLSIVRKMPGGRDVAISLRRSNCHYLGVNGSVVAAFSECDLDGGISGVILLPEEALQVKPVPSRLRHLVPDHDSGRELPRHAPGRDRRHPSRAVRSTPAKAQGDRKARGQPRVLGRKQGSSSSGSRRRTTSVGSRKPSTSPRTETRPADSPGERQGDAPVYASGSGSGRRVKFLELAVFVDEKAYLSFLRFLGDERRLMDFILGYLNQVQAIYVQPSLREKIYISLVHLELQVKQPASLRWAACATVTTTASSPRSAPRVTRAKPYASAGWTSAYVAAHEIGHKDACHSGCLDNARGFSRDRRRCDRPRPRNTARTCRGDALRTKLCDDSKICKRRENPVLYASRKCAEWKTLVRDLSSKGAQVRHNPSRPWQACAVYCKINNGPWYTPRTELNDLGGSFFPDGSWCHNDGRRDFYCQNHVCQPEPSVAESSKGRSLWLQDVDVEPRLGNARPLAALRASPSPVYEAAFIYEGDASGPVGIVQTTHEGAGFDDVDDHEYADKDYVTLPGTSS</sequence>
<evidence type="ECO:0000313" key="3">
    <source>
        <dbReference type="Proteomes" id="UP000821853"/>
    </source>
</evidence>
<dbReference type="SUPFAM" id="SSF55486">
    <property type="entry name" value="Metalloproteases ('zincins'), catalytic domain"/>
    <property type="match status" value="1"/>
</dbReference>
<evidence type="ECO:0000313" key="2">
    <source>
        <dbReference type="EMBL" id="KAH9366392.1"/>
    </source>
</evidence>
<comment type="caution">
    <text evidence="2">The sequence shown here is derived from an EMBL/GenBank/DDBJ whole genome shotgun (WGS) entry which is preliminary data.</text>
</comment>
<name>A0A9J6FVJ8_HAELO</name>
<reference evidence="2 3" key="1">
    <citation type="journal article" date="2020" name="Cell">
        <title>Large-Scale Comparative Analyses of Tick Genomes Elucidate Their Genetic Diversity and Vector Capacities.</title>
        <authorList>
            <consortium name="Tick Genome and Microbiome Consortium (TIGMIC)"/>
            <person name="Jia N."/>
            <person name="Wang J."/>
            <person name="Shi W."/>
            <person name="Du L."/>
            <person name="Sun Y."/>
            <person name="Zhan W."/>
            <person name="Jiang J.F."/>
            <person name="Wang Q."/>
            <person name="Zhang B."/>
            <person name="Ji P."/>
            <person name="Bell-Sakyi L."/>
            <person name="Cui X.M."/>
            <person name="Yuan T.T."/>
            <person name="Jiang B.G."/>
            <person name="Yang W.F."/>
            <person name="Lam T.T."/>
            <person name="Chang Q.C."/>
            <person name="Ding S.J."/>
            <person name="Wang X.J."/>
            <person name="Zhu J.G."/>
            <person name="Ruan X.D."/>
            <person name="Zhao L."/>
            <person name="Wei J.T."/>
            <person name="Ye R.Z."/>
            <person name="Que T.C."/>
            <person name="Du C.H."/>
            <person name="Zhou Y.H."/>
            <person name="Cheng J.X."/>
            <person name="Dai P.F."/>
            <person name="Guo W.B."/>
            <person name="Han X.H."/>
            <person name="Huang E.J."/>
            <person name="Li L.F."/>
            <person name="Wei W."/>
            <person name="Gao Y.C."/>
            <person name="Liu J.Z."/>
            <person name="Shao H.Z."/>
            <person name="Wang X."/>
            <person name="Wang C.C."/>
            <person name="Yang T.C."/>
            <person name="Huo Q.B."/>
            <person name="Li W."/>
            <person name="Chen H.Y."/>
            <person name="Chen S.E."/>
            <person name="Zhou L.G."/>
            <person name="Ni X.B."/>
            <person name="Tian J.H."/>
            <person name="Sheng Y."/>
            <person name="Liu T."/>
            <person name="Pan Y.S."/>
            <person name="Xia L.Y."/>
            <person name="Li J."/>
            <person name="Zhao F."/>
            <person name="Cao W.C."/>
        </authorList>
    </citation>
    <scope>NUCLEOTIDE SEQUENCE [LARGE SCALE GENOMIC DNA]</scope>
    <source>
        <strain evidence="2">HaeL-2018</strain>
    </source>
</reference>
<evidence type="ECO:0008006" key="4">
    <source>
        <dbReference type="Google" id="ProtNLM"/>
    </source>
</evidence>
<dbReference type="Gene3D" id="3.40.390.10">
    <property type="entry name" value="Collagenase (Catalytic Domain)"/>
    <property type="match status" value="1"/>
</dbReference>
<gene>
    <name evidence="2" type="ORF">HPB48_018153</name>
</gene>
<feature type="region of interest" description="Disordered" evidence="1">
    <location>
        <begin position="102"/>
        <end position="201"/>
    </location>
</feature>
<keyword evidence="3" id="KW-1185">Reference proteome</keyword>
<feature type="compositionally biased region" description="Low complexity" evidence="1">
    <location>
        <begin position="155"/>
        <end position="171"/>
    </location>
</feature>
<protein>
    <recommendedName>
        <fullName evidence="4">Metalloprotease</fullName>
    </recommendedName>
</protein>
<organism evidence="2 3">
    <name type="scientific">Haemaphysalis longicornis</name>
    <name type="common">Bush tick</name>
    <dbReference type="NCBI Taxonomy" id="44386"/>
    <lineage>
        <taxon>Eukaryota</taxon>
        <taxon>Metazoa</taxon>
        <taxon>Ecdysozoa</taxon>
        <taxon>Arthropoda</taxon>
        <taxon>Chelicerata</taxon>
        <taxon>Arachnida</taxon>
        <taxon>Acari</taxon>
        <taxon>Parasitiformes</taxon>
        <taxon>Ixodida</taxon>
        <taxon>Ixodoidea</taxon>
        <taxon>Ixodidae</taxon>
        <taxon>Haemaphysalinae</taxon>
        <taxon>Haemaphysalis</taxon>
    </lineage>
</organism>
<feature type="compositionally biased region" description="Basic and acidic residues" evidence="1">
    <location>
        <begin position="104"/>
        <end position="121"/>
    </location>
</feature>